<accession>A0A5N5PZ86</accession>
<organism evidence="1 2">
    <name type="scientific">Pangasianodon hypophthalmus</name>
    <name type="common">Striped catfish</name>
    <name type="synonym">Helicophagus hypophthalmus</name>
    <dbReference type="NCBI Taxonomy" id="310915"/>
    <lineage>
        <taxon>Eukaryota</taxon>
        <taxon>Metazoa</taxon>
        <taxon>Chordata</taxon>
        <taxon>Craniata</taxon>
        <taxon>Vertebrata</taxon>
        <taxon>Euteleostomi</taxon>
        <taxon>Actinopterygii</taxon>
        <taxon>Neopterygii</taxon>
        <taxon>Teleostei</taxon>
        <taxon>Ostariophysi</taxon>
        <taxon>Siluriformes</taxon>
        <taxon>Pangasiidae</taxon>
        <taxon>Pangasianodon</taxon>
    </lineage>
</organism>
<dbReference type="Proteomes" id="UP000327468">
    <property type="component" value="Chromosome 2"/>
</dbReference>
<proteinExistence type="predicted"/>
<gene>
    <name evidence="1" type="ORF">PHYPO_G00108080</name>
</gene>
<protein>
    <submittedName>
        <fullName evidence="1">Uncharacterized protein</fullName>
    </submittedName>
</protein>
<name>A0A5N5PZ86_PANHP</name>
<evidence type="ECO:0000313" key="1">
    <source>
        <dbReference type="EMBL" id="KAB5584483.1"/>
    </source>
</evidence>
<comment type="caution">
    <text evidence="1">The sequence shown here is derived from an EMBL/GenBank/DDBJ whole genome shotgun (WGS) entry which is preliminary data.</text>
</comment>
<reference evidence="1 2" key="1">
    <citation type="submission" date="2019-06" db="EMBL/GenBank/DDBJ databases">
        <title>A chromosome-scale genome assembly of the striped catfish, Pangasianodon hypophthalmus.</title>
        <authorList>
            <person name="Wen M."/>
            <person name="Zahm M."/>
            <person name="Roques C."/>
            <person name="Cabau C."/>
            <person name="Klopp C."/>
            <person name="Donnadieu C."/>
            <person name="Jouanno E."/>
            <person name="Avarre J.-C."/>
            <person name="Campet M."/>
            <person name="Ha T.T.T."/>
            <person name="Dugue R."/>
            <person name="Lampietro C."/>
            <person name="Louis A."/>
            <person name="Herpin A."/>
            <person name="Echchiki A."/>
            <person name="Berthelot C."/>
            <person name="Parey E."/>
            <person name="Roest-Crollius H."/>
            <person name="Braasch I."/>
            <person name="Postlethwait J."/>
            <person name="Bobe J."/>
            <person name="Montfort J."/>
            <person name="Bouchez O."/>
            <person name="Begum T."/>
            <person name="Schartl M."/>
            <person name="Guiguen Y."/>
        </authorList>
    </citation>
    <scope>NUCLEOTIDE SEQUENCE [LARGE SCALE GENOMIC DNA]</scope>
    <source>
        <strain evidence="1 2">Indonesia</strain>
        <tissue evidence="1">Blood</tissue>
    </source>
</reference>
<evidence type="ECO:0000313" key="2">
    <source>
        <dbReference type="Proteomes" id="UP000327468"/>
    </source>
</evidence>
<dbReference type="AlphaFoldDB" id="A0A5N5PZ86"/>
<dbReference type="EMBL" id="VFJC01000003">
    <property type="protein sequence ID" value="KAB5584483.1"/>
    <property type="molecule type" value="Genomic_DNA"/>
</dbReference>
<keyword evidence="2" id="KW-1185">Reference proteome</keyword>
<sequence>MTARRETEEDVIKEEQFKFLHRFCQETELMPQMQKLQDVEDVPSLNPDPDTYPTQCLCCNGEDQHTERTLLKRCTVRLVDFRKIPGLSAKIISEGNLHTGVSGESHMFDGDKQALQAQLKMNSVRSAVDCGKIQSRKATAERQPEEGAYYHKYNPSNFISSSASIKSSCDPDQEKLIKGESLRVVNKIKT</sequence>